<gene>
    <name evidence="2" type="ORF">ILP92_16640</name>
</gene>
<dbReference type="AlphaFoldDB" id="A0A934MEC0"/>
<feature type="compositionally biased region" description="Basic and acidic residues" evidence="1">
    <location>
        <begin position="117"/>
        <end position="145"/>
    </location>
</feature>
<keyword evidence="3" id="KW-1185">Reference proteome</keyword>
<feature type="region of interest" description="Disordered" evidence="1">
    <location>
        <begin position="105"/>
        <end position="161"/>
    </location>
</feature>
<dbReference type="EMBL" id="JAEKPD010000023">
    <property type="protein sequence ID" value="MBJ3764370.1"/>
    <property type="molecule type" value="Genomic_DNA"/>
</dbReference>
<sequence length="161" mass="17820">MTNFLNAEFAASKATRKERKQIARPEESSATERAVASLRRSLGKDLKKSDNKERLFTKAINDTMPEFIAAMDEEVLAPFFFSLERLATAANRRRIATHPLRSDIVDEMHEEADEEDARAAEEAERAAAEEEKRAAAKAAEDENKPAKLTPKAEASDGSPAS</sequence>
<feature type="region of interest" description="Disordered" evidence="1">
    <location>
        <begin position="15"/>
        <end position="36"/>
    </location>
</feature>
<dbReference type="Proteomes" id="UP000642488">
    <property type="component" value="Unassembled WGS sequence"/>
</dbReference>
<proteinExistence type="predicted"/>
<evidence type="ECO:0000313" key="3">
    <source>
        <dbReference type="Proteomes" id="UP000642488"/>
    </source>
</evidence>
<comment type="caution">
    <text evidence="2">The sequence shown here is derived from an EMBL/GenBank/DDBJ whole genome shotgun (WGS) entry which is preliminary data.</text>
</comment>
<evidence type="ECO:0000256" key="1">
    <source>
        <dbReference type="SAM" id="MobiDB-lite"/>
    </source>
</evidence>
<protein>
    <submittedName>
        <fullName evidence="2">Uncharacterized protein</fullName>
    </submittedName>
</protein>
<reference evidence="2" key="1">
    <citation type="submission" date="2020-12" db="EMBL/GenBank/DDBJ databases">
        <title>Bacterial taxonomy.</title>
        <authorList>
            <person name="Pan X."/>
        </authorList>
    </citation>
    <scope>NUCLEOTIDE SEQUENCE</scope>
    <source>
        <strain evidence="2">KCTC 52957</strain>
    </source>
</reference>
<name>A0A934MEC0_9RHOB</name>
<accession>A0A934MEC0</accession>
<evidence type="ECO:0000313" key="2">
    <source>
        <dbReference type="EMBL" id="MBJ3764370.1"/>
    </source>
</evidence>
<organism evidence="2 3">
    <name type="scientific">Palleronia pontilimi</name>
    <dbReference type="NCBI Taxonomy" id="1964209"/>
    <lineage>
        <taxon>Bacteria</taxon>
        <taxon>Pseudomonadati</taxon>
        <taxon>Pseudomonadota</taxon>
        <taxon>Alphaproteobacteria</taxon>
        <taxon>Rhodobacterales</taxon>
        <taxon>Roseobacteraceae</taxon>
        <taxon>Palleronia</taxon>
    </lineage>
</organism>
<dbReference type="RefSeq" id="WP_198917546.1">
    <property type="nucleotide sequence ID" value="NZ_JAEKPD010000023.1"/>
</dbReference>